<name>A0ABT6Q1Y9_9PROT</name>
<keyword evidence="2" id="KW-1185">Reference proteome</keyword>
<sequence length="103" mass="10441">MIRDLSHNEVAQVSGALLGASLLSNLGSAIGSIADQAFKSVHGVAPAVSYEPFASQLGLGIGYIFDSVFDHSLSSLVSSNMTAGISGIVNAVKANNAYLSSLA</sequence>
<evidence type="ECO:0000313" key="2">
    <source>
        <dbReference type="Proteomes" id="UP001431634"/>
    </source>
</evidence>
<dbReference type="RefSeq" id="WP_281448234.1">
    <property type="nucleotide sequence ID" value="NZ_JASBAO010000001.1"/>
</dbReference>
<dbReference type="Proteomes" id="UP001431634">
    <property type="component" value="Unassembled WGS sequence"/>
</dbReference>
<proteinExistence type="predicted"/>
<accession>A0ABT6Q1Y9</accession>
<dbReference type="EMBL" id="JASBAO010000001">
    <property type="protein sequence ID" value="MDI2091132.1"/>
    <property type="molecule type" value="Genomic_DNA"/>
</dbReference>
<protein>
    <recommendedName>
        <fullName evidence="3">DUF637 domain-containing protein</fullName>
    </recommendedName>
</protein>
<evidence type="ECO:0008006" key="3">
    <source>
        <dbReference type="Google" id="ProtNLM"/>
    </source>
</evidence>
<organism evidence="1 2">
    <name type="scientific">Commensalibacter oyaizuii</name>
    <dbReference type="NCBI Taxonomy" id="3043873"/>
    <lineage>
        <taxon>Bacteria</taxon>
        <taxon>Pseudomonadati</taxon>
        <taxon>Pseudomonadota</taxon>
        <taxon>Alphaproteobacteria</taxon>
        <taxon>Acetobacterales</taxon>
        <taxon>Acetobacteraceae</taxon>
    </lineage>
</organism>
<comment type="caution">
    <text evidence="1">The sequence shown here is derived from an EMBL/GenBank/DDBJ whole genome shotgun (WGS) entry which is preliminary data.</text>
</comment>
<evidence type="ECO:0000313" key="1">
    <source>
        <dbReference type="EMBL" id="MDI2091132.1"/>
    </source>
</evidence>
<gene>
    <name evidence="1" type="ORF">QJV27_07090</name>
</gene>
<reference evidence="1" key="1">
    <citation type="submission" date="2023-05" db="EMBL/GenBank/DDBJ databases">
        <title>Whole genome sequence of Commensalibacter sp.</title>
        <authorList>
            <person name="Charoenyingcharoen P."/>
            <person name="Yukphan P."/>
        </authorList>
    </citation>
    <scope>NUCLEOTIDE SEQUENCE</scope>
    <source>
        <strain evidence="1">TBRC 16381</strain>
    </source>
</reference>